<dbReference type="Proteomes" id="UP001227230">
    <property type="component" value="Chromosome 7"/>
</dbReference>
<feature type="domain" description="F-box" evidence="1">
    <location>
        <begin position="50"/>
        <end position="83"/>
    </location>
</feature>
<organism evidence="3 4">
    <name type="scientific">Vitis vinifera</name>
    <name type="common">Grape</name>
    <dbReference type="NCBI Taxonomy" id="29760"/>
    <lineage>
        <taxon>Eukaryota</taxon>
        <taxon>Viridiplantae</taxon>
        <taxon>Streptophyta</taxon>
        <taxon>Embryophyta</taxon>
        <taxon>Tracheophyta</taxon>
        <taxon>Spermatophyta</taxon>
        <taxon>Magnoliopsida</taxon>
        <taxon>eudicotyledons</taxon>
        <taxon>Gunneridae</taxon>
        <taxon>Pentapetalae</taxon>
        <taxon>rosids</taxon>
        <taxon>Vitales</taxon>
        <taxon>Vitaceae</taxon>
        <taxon>Viteae</taxon>
        <taxon>Vitis</taxon>
    </lineage>
</organism>
<dbReference type="SUPFAM" id="SSF81383">
    <property type="entry name" value="F-box domain"/>
    <property type="match status" value="1"/>
</dbReference>
<dbReference type="InterPro" id="IPR050942">
    <property type="entry name" value="F-box_BR-signaling"/>
</dbReference>
<evidence type="ECO:0000313" key="3">
    <source>
        <dbReference type="EMBL" id="WJZ90255.1"/>
    </source>
</evidence>
<gene>
    <name evidence="3" type="ORF">VitviT2T_009413</name>
</gene>
<keyword evidence="4" id="KW-1185">Reference proteome</keyword>
<dbReference type="PANTHER" id="PTHR44259">
    <property type="entry name" value="OS07G0183000 PROTEIN-RELATED"/>
    <property type="match status" value="1"/>
</dbReference>
<protein>
    <recommendedName>
        <fullName evidence="5">F-box domain-containing protein</fullName>
    </recommendedName>
</protein>
<evidence type="ECO:0008006" key="5">
    <source>
        <dbReference type="Google" id="ProtNLM"/>
    </source>
</evidence>
<dbReference type="PANTHER" id="PTHR44259:SF114">
    <property type="entry name" value="OS06G0707300 PROTEIN"/>
    <property type="match status" value="1"/>
</dbReference>
<dbReference type="InterPro" id="IPR005174">
    <property type="entry name" value="KIB1-4_b-propeller"/>
</dbReference>
<feature type="domain" description="KIB1-4 beta-propeller" evidence="2">
    <location>
        <begin position="120"/>
        <end position="258"/>
    </location>
</feature>
<evidence type="ECO:0000313" key="4">
    <source>
        <dbReference type="Proteomes" id="UP001227230"/>
    </source>
</evidence>
<accession>A0ABY9C4S0</accession>
<name>A0ABY9C4S0_VITVI</name>
<dbReference type="InterPro" id="IPR036047">
    <property type="entry name" value="F-box-like_dom_sf"/>
</dbReference>
<dbReference type="EMBL" id="CP126654">
    <property type="protein sequence ID" value="WJZ90255.1"/>
    <property type="molecule type" value="Genomic_DNA"/>
</dbReference>
<reference evidence="3 4" key="1">
    <citation type="journal article" date="2023" name="Hortic Res">
        <title>The complete reference genome for grapevine (Vitis vinifera L.) genetics and breeding.</title>
        <authorList>
            <person name="Shi X."/>
            <person name="Cao S."/>
            <person name="Wang X."/>
            <person name="Huang S."/>
            <person name="Wang Y."/>
            <person name="Liu Z."/>
            <person name="Liu W."/>
            <person name="Leng X."/>
            <person name="Peng Y."/>
            <person name="Wang N."/>
            <person name="Wang Y."/>
            <person name="Ma Z."/>
            <person name="Xu X."/>
            <person name="Zhang F."/>
            <person name="Xue H."/>
            <person name="Zhong H."/>
            <person name="Wang Y."/>
            <person name="Zhang K."/>
            <person name="Velt A."/>
            <person name="Avia K."/>
            <person name="Holtgrawe D."/>
            <person name="Grimplet J."/>
            <person name="Matus J.T."/>
            <person name="Ware D."/>
            <person name="Wu X."/>
            <person name="Wang H."/>
            <person name="Liu C."/>
            <person name="Fang Y."/>
            <person name="Rustenholz C."/>
            <person name="Cheng Z."/>
            <person name="Xiao H."/>
            <person name="Zhou Y."/>
        </authorList>
    </citation>
    <scope>NUCLEOTIDE SEQUENCE [LARGE SCALE GENOMIC DNA]</scope>
    <source>
        <strain evidence="4">cv. Pinot noir / PN40024</strain>
        <tissue evidence="3">Leaf</tissue>
    </source>
</reference>
<dbReference type="Gene3D" id="1.20.1280.50">
    <property type="match status" value="1"/>
</dbReference>
<evidence type="ECO:0000259" key="2">
    <source>
        <dbReference type="Pfam" id="PF03478"/>
    </source>
</evidence>
<dbReference type="InterPro" id="IPR001810">
    <property type="entry name" value="F-box_dom"/>
</dbReference>
<dbReference type="Pfam" id="PF03478">
    <property type="entry name" value="Beta-prop_KIB1-4"/>
    <property type="match status" value="1"/>
</dbReference>
<evidence type="ECO:0000259" key="1">
    <source>
        <dbReference type="Pfam" id="PF00646"/>
    </source>
</evidence>
<dbReference type="Pfam" id="PF00646">
    <property type="entry name" value="F-box"/>
    <property type="match status" value="1"/>
</dbReference>
<proteinExistence type="predicted"/>
<sequence>MERYTLQVGEEKHRERAAKRANWEKIKQLQIEDARSVSISIYRSKEARPWSDLPSDLLTLIALRLTIIELLCFRRICKHWYAASLTASAQIESAPNQKPWLLLRGNGSKCLLYKESIGHYYLDIPEMSGATCIASYQGWLLLFRAASIFFLCPFSSAKIALPHFLHPQLSDHVAAFSSPPTSPDCIVSVIGRSDAMNLELHLLHRGDKKWTKYTLMYHINHFKTITCATYHNGDFYYLDTGTGALTFNVKNKSGTRYQVIRAKKGGNWLGSERCLPFSPCRDYFEQNKMKKLLGLTENVSISTCGTLVELDDLNCFIRNESIQSSQKSEDCIKLRGIWIHPRFFQIPCDQRW</sequence>